<dbReference type="Pfam" id="PF00105">
    <property type="entry name" value="zf-C4"/>
    <property type="match status" value="1"/>
</dbReference>
<accession>G0PLM2</accession>
<evidence type="ECO:0000313" key="15">
    <source>
        <dbReference type="EMBL" id="EGT35273.1"/>
    </source>
</evidence>
<evidence type="ECO:0000256" key="10">
    <source>
        <dbReference type="ARBA" id="ARBA00023242"/>
    </source>
</evidence>
<dbReference type="HOGENOM" id="CLU_457279_0_0_1"/>
<dbReference type="SMART" id="SM00399">
    <property type="entry name" value="ZnF_C4"/>
    <property type="match status" value="1"/>
</dbReference>
<dbReference type="GO" id="GO:0008270">
    <property type="term" value="F:zinc ion binding"/>
    <property type="evidence" value="ECO:0007669"/>
    <property type="project" value="UniProtKB-KW"/>
</dbReference>
<dbReference type="SMART" id="SM00430">
    <property type="entry name" value="HOLI"/>
    <property type="match status" value="1"/>
</dbReference>
<feature type="domain" description="Nuclear receptor" evidence="13">
    <location>
        <begin position="8"/>
        <end position="83"/>
    </location>
</feature>
<dbReference type="CDD" id="cd06960">
    <property type="entry name" value="NR_DBD_HNF4A"/>
    <property type="match status" value="1"/>
</dbReference>
<comment type="subcellular location">
    <subcellularLocation>
        <location evidence="1 11">Nucleus</location>
    </subcellularLocation>
</comment>
<evidence type="ECO:0000259" key="13">
    <source>
        <dbReference type="PROSITE" id="PS51030"/>
    </source>
</evidence>
<feature type="compositionally biased region" description="Polar residues" evidence="12">
    <location>
        <begin position="115"/>
        <end position="127"/>
    </location>
</feature>
<dbReference type="Pfam" id="PF00104">
    <property type="entry name" value="Hormone_recep"/>
    <property type="match status" value="2"/>
</dbReference>
<dbReference type="InterPro" id="IPR000536">
    <property type="entry name" value="Nucl_hrmn_rcpt_lig-bd"/>
</dbReference>
<evidence type="ECO:0000256" key="6">
    <source>
        <dbReference type="ARBA" id="ARBA00023015"/>
    </source>
</evidence>
<dbReference type="PANTHER" id="PTHR24083">
    <property type="entry name" value="NUCLEAR HORMONE RECEPTOR"/>
    <property type="match status" value="1"/>
</dbReference>
<evidence type="ECO:0000259" key="14">
    <source>
        <dbReference type="PROSITE" id="PS51843"/>
    </source>
</evidence>
<dbReference type="STRING" id="135651.G0PLM2"/>
<dbReference type="SUPFAM" id="SSF48508">
    <property type="entry name" value="Nuclear receptor ligand-binding domain"/>
    <property type="match status" value="1"/>
</dbReference>
<dbReference type="PROSITE" id="PS00031">
    <property type="entry name" value="NUCLEAR_REC_DBD_1"/>
    <property type="match status" value="1"/>
</dbReference>
<dbReference type="InParanoid" id="G0PLM2"/>
<reference evidence="16" key="1">
    <citation type="submission" date="2011-07" db="EMBL/GenBank/DDBJ databases">
        <authorList>
            <consortium name="Caenorhabditis brenneri Sequencing and Analysis Consortium"/>
            <person name="Wilson R.K."/>
        </authorList>
    </citation>
    <scope>NUCLEOTIDE SEQUENCE [LARGE SCALE GENOMIC DNA]</scope>
    <source>
        <strain evidence="16">PB2801</strain>
    </source>
</reference>
<comment type="similarity">
    <text evidence="2 11">Belongs to the nuclear hormone receptor family.</text>
</comment>
<dbReference type="InterPro" id="IPR035500">
    <property type="entry name" value="NHR-like_dom_sf"/>
</dbReference>
<keyword evidence="6 11" id="KW-0805">Transcription regulation</keyword>
<dbReference type="InterPro" id="IPR013088">
    <property type="entry name" value="Znf_NHR/GATA"/>
</dbReference>
<keyword evidence="8 11" id="KW-0804">Transcription</keyword>
<feature type="compositionally biased region" description="Basic and acidic residues" evidence="12">
    <location>
        <begin position="98"/>
        <end position="113"/>
    </location>
</feature>
<dbReference type="PRINTS" id="PR00398">
    <property type="entry name" value="STRDHORMONER"/>
</dbReference>
<dbReference type="InterPro" id="IPR050274">
    <property type="entry name" value="Nuclear_hormone_rcpt_NR2"/>
</dbReference>
<evidence type="ECO:0000256" key="2">
    <source>
        <dbReference type="ARBA" id="ARBA00005993"/>
    </source>
</evidence>
<evidence type="ECO:0000313" key="16">
    <source>
        <dbReference type="Proteomes" id="UP000008068"/>
    </source>
</evidence>
<dbReference type="eggNOG" id="KOG3575">
    <property type="taxonomic scope" value="Eukaryota"/>
</dbReference>
<dbReference type="AlphaFoldDB" id="G0PLM2"/>
<evidence type="ECO:0000256" key="4">
    <source>
        <dbReference type="ARBA" id="ARBA00022771"/>
    </source>
</evidence>
<evidence type="ECO:0000256" key="5">
    <source>
        <dbReference type="ARBA" id="ARBA00022833"/>
    </source>
</evidence>
<evidence type="ECO:0000256" key="3">
    <source>
        <dbReference type="ARBA" id="ARBA00022723"/>
    </source>
</evidence>
<evidence type="ECO:0000256" key="7">
    <source>
        <dbReference type="ARBA" id="ARBA00023125"/>
    </source>
</evidence>
<proteinExistence type="inferred from homology"/>
<dbReference type="SUPFAM" id="SSF57716">
    <property type="entry name" value="Glucocorticoid receptor-like (DNA-binding domain)"/>
    <property type="match status" value="1"/>
</dbReference>
<dbReference type="Proteomes" id="UP000008068">
    <property type="component" value="Unassembled WGS sequence"/>
</dbReference>
<dbReference type="PROSITE" id="PS51843">
    <property type="entry name" value="NR_LBD"/>
    <property type="match status" value="1"/>
</dbReference>
<feature type="domain" description="NR LBD" evidence="14">
    <location>
        <begin position="163"/>
        <end position="569"/>
    </location>
</feature>
<name>G0PLM2_CAEBE</name>
<dbReference type="InterPro" id="IPR001628">
    <property type="entry name" value="Znf_hrmn_rcpt"/>
</dbReference>
<dbReference type="FunCoup" id="G0PLM2">
    <property type="interactions" value="5"/>
</dbReference>
<organism evidence="16">
    <name type="scientific">Caenorhabditis brenneri</name>
    <name type="common">Nematode worm</name>
    <dbReference type="NCBI Taxonomy" id="135651"/>
    <lineage>
        <taxon>Eukaryota</taxon>
        <taxon>Metazoa</taxon>
        <taxon>Ecdysozoa</taxon>
        <taxon>Nematoda</taxon>
        <taxon>Chromadorea</taxon>
        <taxon>Rhabditida</taxon>
        <taxon>Rhabditina</taxon>
        <taxon>Rhabditomorpha</taxon>
        <taxon>Rhabditoidea</taxon>
        <taxon>Rhabditidae</taxon>
        <taxon>Peloderinae</taxon>
        <taxon>Caenorhabditis</taxon>
    </lineage>
</organism>
<keyword evidence="9 11" id="KW-0675">Receptor</keyword>
<sequence>MSEKLPPGTLCAVCEDVATGKHYSVASCNGCKTFFRRALVNNREFICQGNKDCPVNKGVRCACRYCRLQKCLAVGMDKNSIQNDRDRIGYTKRKRKHDDHESDDRHHSEHVHDGSSGSPQINDNSPENGDIKDIKIDLNCLDPIAERLTTLENNFTLLLSRCGDLHLYATLEDALNAPSRFMQPISCEWSDHVVLTSRDDKMPFWRQRLIALYIDWAKTFSTFRSLPYTDKVAMVTNHASSFMIMCEAFRTPEHAKSDVVRRRPDLPTIVSNNSGQGCSRVSTAFSNSDNAEGTHDDLSTLLNATCIQQSINKGILFGDEKPAEEKTLLPLPIRYFSFRSFKGFIFNFSEIKQEIIDTPTTTGMIQLPTEYGNLPADYGLWIPQDYGHPTAGHEGKSDMHNFFEAREFCAGRPSSCNLNLNERTMRTVPMIEPRQFPILTANSASLSGITPVLTMMIDLVMKPFRQLNFSTTEFALLQAIMFFDPDTEGLDSASQRNVIAEQKKLLAVLFRHLQKAYNINAAHERYAAIILRMPSIRRAAAKKNESLQVLDMLQLHEMNSLVKETSLGVRPSSVQQRMGIGGGAGGCLTFANEHSEA</sequence>
<dbReference type="FunFam" id="3.30.50.10:FF:000030">
    <property type="entry name" value="Nuclear Hormone Receptor family"/>
    <property type="match status" value="1"/>
</dbReference>
<dbReference type="InterPro" id="IPR001723">
    <property type="entry name" value="Nuclear_hrmn_rcpt"/>
</dbReference>
<dbReference type="PROSITE" id="PS51030">
    <property type="entry name" value="NUCLEAR_REC_DBD_2"/>
    <property type="match status" value="1"/>
</dbReference>
<keyword evidence="5 11" id="KW-0862">Zinc</keyword>
<evidence type="ECO:0000256" key="9">
    <source>
        <dbReference type="ARBA" id="ARBA00023170"/>
    </source>
</evidence>
<keyword evidence="7 11" id="KW-0238">DNA-binding</keyword>
<dbReference type="GO" id="GO:0000978">
    <property type="term" value="F:RNA polymerase II cis-regulatory region sequence-specific DNA binding"/>
    <property type="evidence" value="ECO:0007669"/>
    <property type="project" value="InterPro"/>
</dbReference>
<dbReference type="InterPro" id="IPR049636">
    <property type="entry name" value="HNF4-like_DBD"/>
</dbReference>
<dbReference type="OrthoDB" id="10000397at2759"/>
<keyword evidence="3 11" id="KW-0479">Metal-binding</keyword>
<dbReference type="Gene3D" id="1.10.565.10">
    <property type="entry name" value="Retinoid X Receptor"/>
    <property type="match status" value="1"/>
</dbReference>
<keyword evidence="4 11" id="KW-0863">Zinc-finger</keyword>
<evidence type="ECO:0000256" key="11">
    <source>
        <dbReference type="RuleBase" id="RU004334"/>
    </source>
</evidence>
<gene>
    <name evidence="15" type="ORF">CAEBREN_28528</name>
</gene>
<dbReference type="PRINTS" id="PR00047">
    <property type="entry name" value="STROIDFINGER"/>
</dbReference>
<evidence type="ECO:0000256" key="1">
    <source>
        <dbReference type="ARBA" id="ARBA00004123"/>
    </source>
</evidence>
<evidence type="ECO:0000256" key="12">
    <source>
        <dbReference type="SAM" id="MobiDB-lite"/>
    </source>
</evidence>
<keyword evidence="10 11" id="KW-0539">Nucleus</keyword>
<protein>
    <submittedName>
        <fullName evidence="15">Uncharacterized protein</fullName>
    </submittedName>
</protein>
<dbReference type="EMBL" id="GL381130">
    <property type="protein sequence ID" value="EGT35273.1"/>
    <property type="molecule type" value="Genomic_DNA"/>
</dbReference>
<keyword evidence="16" id="KW-1185">Reference proteome</keyword>
<feature type="region of interest" description="Disordered" evidence="12">
    <location>
        <begin position="85"/>
        <end position="128"/>
    </location>
</feature>
<dbReference type="GO" id="GO:0005634">
    <property type="term" value="C:nucleus"/>
    <property type="evidence" value="ECO:0007669"/>
    <property type="project" value="UniProtKB-SubCell"/>
</dbReference>
<dbReference type="Gene3D" id="3.30.50.10">
    <property type="entry name" value="Erythroid Transcription Factor GATA-1, subunit A"/>
    <property type="match status" value="1"/>
</dbReference>
<evidence type="ECO:0000256" key="8">
    <source>
        <dbReference type="ARBA" id="ARBA00023163"/>
    </source>
</evidence>
<dbReference type="GO" id="GO:0003700">
    <property type="term" value="F:DNA-binding transcription factor activity"/>
    <property type="evidence" value="ECO:0007669"/>
    <property type="project" value="InterPro"/>
</dbReference>